<proteinExistence type="predicted"/>
<keyword evidence="3" id="KW-1185">Reference proteome</keyword>
<feature type="signal peptide" evidence="1">
    <location>
        <begin position="1"/>
        <end position="18"/>
    </location>
</feature>
<comment type="caution">
    <text evidence="2">The sequence shown here is derived from an EMBL/GenBank/DDBJ whole genome shotgun (WGS) entry which is preliminary data.</text>
</comment>
<dbReference type="RefSeq" id="WP_263337102.1">
    <property type="nucleotide sequence ID" value="NZ_JAOVQO010000012.1"/>
</dbReference>
<accession>A0ABT2XBE3</accession>
<evidence type="ECO:0000313" key="3">
    <source>
        <dbReference type="Proteomes" id="UP001209535"/>
    </source>
</evidence>
<evidence type="ECO:0000256" key="1">
    <source>
        <dbReference type="SAM" id="SignalP"/>
    </source>
</evidence>
<evidence type="ECO:0000313" key="2">
    <source>
        <dbReference type="EMBL" id="MCU9849025.1"/>
    </source>
</evidence>
<dbReference type="Proteomes" id="UP001209535">
    <property type="component" value="Unassembled WGS sequence"/>
</dbReference>
<dbReference type="Pfam" id="PF20341">
    <property type="entry name" value="DUF6636"/>
    <property type="match status" value="1"/>
</dbReference>
<reference evidence="2 3" key="1">
    <citation type="submission" date="2022-10" db="EMBL/GenBank/DDBJ databases">
        <title>Defluviimonas sp. nov., isolated from ocean surface sediments.</title>
        <authorList>
            <person name="He W."/>
            <person name="Wang L."/>
            <person name="Zhang D.-F."/>
        </authorList>
    </citation>
    <scope>NUCLEOTIDE SEQUENCE [LARGE SCALE GENOMIC DNA]</scope>
    <source>
        <strain evidence="2 3">WL0024</strain>
    </source>
</reference>
<gene>
    <name evidence="2" type="ORF">OEZ60_13540</name>
</gene>
<protein>
    <submittedName>
        <fullName evidence="2">Uncharacterized protein</fullName>
    </submittedName>
</protein>
<name>A0ABT2XBE3_9RHOB</name>
<feature type="chain" id="PRO_5046428813" evidence="1">
    <location>
        <begin position="19"/>
        <end position="135"/>
    </location>
</feature>
<dbReference type="InterPro" id="IPR046576">
    <property type="entry name" value="DUF6636"/>
</dbReference>
<dbReference type="EMBL" id="JAOVQO010000012">
    <property type="protein sequence ID" value="MCU9849025.1"/>
    <property type="molecule type" value="Genomic_DNA"/>
</dbReference>
<keyword evidence="1" id="KW-0732">Signal</keyword>
<organism evidence="2 3">
    <name type="scientific">Albidovulum salinarum</name>
    <dbReference type="NCBI Taxonomy" id="2984153"/>
    <lineage>
        <taxon>Bacteria</taxon>
        <taxon>Pseudomonadati</taxon>
        <taxon>Pseudomonadota</taxon>
        <taxon>Alphaproteobacteria</taxon>
        <taxon>Rhodobacterales</taxon>
        <taxon>Paracoccaceae</taxon>
        <taxon>Albidovulum</taxon>
    </lineage>
</organism>
<sequence>MLRPAVLILLLGPLPAHADIWTFETPSENIQCMVGMEVGMSDIQCTIIERHGAPALPRPADCASDWGHSFLMLDRGPVQMLCEPLYRGRDGFHRADYGVTGTFGGFVCHSSQKGLECRNRDGHGFFLSRAVQTVF</sequence>